<reference evidence="2" key="1">
    <citation type="submission" date="2019-10" db="EMBL/GenBank/DDBJ databases">
        <authorList>
            <consortium name="DOE Joint Genome Institute"/>
            <person name="Kuo A."/>
            <person name="Miyauchi S."/>
            <person name="Kiss E."/>
            <person name="Drula E."/>
            <person name="Kohler A."/>
            <person name="Sanchez-Garcia M."/>
            <person name="Andreopoulos B."/>
            <person name="Barry K.W."/>
            <person name="Bonito G."/>
            <person name="Buee M."/>
            <person name="Carver A."/>
            <person name="Chen C."/>
            <person name="Cichocki N."/>
            <person name="Clum A."/>
            <person name="Culley D."/>
            <person name="Crous P.W."/>
            <person name="Fauchery L."/>
            <person name="Girlanda M."/>
            <person name="Hayes R."/>
            <person name="Keri Z."/>
            <person name="LaButti K."/>
            <person name="Lipzen A."/>
            <person name="Lombard V."/>
            <person name="Magnuson J."/>
            <person name="Maillard F."/>
            <person name="Morin E."/>
            <person name="Murat C."/>
            <person name="Nolan M."/>
            <person name="Ohm R."/>
            <person name="Pangilinan J."/>
            <person name="Pereira M."/>
            <person name="Perotto S."/>
            <person name="Peter M."/>
            <person name="Riley R."/>
            <person name="Sitrit Y."/>
            <person name="Stielow B."/>
            <person name="Szollosi G."/>
            <person name="Zifcakova L."/>
            <person name="Stursova M."/>
            <person name="Spatafora J.W."/>
            <person name="Tedersoo L."/>
            <person name="Vaario L.-M."/>
            <person name="Yamada A."/>
            <person name="Yan M."/>
            <person name="Wang P."/>
            <person name="Xu J."/>
            <person name="Bruns T."/>
            <person name="Baldrian P."/>
            <person name="Vilgalys R."/>
            <person name="Henrissat B."/>
            <person name="Grigoriev I.V."/>
            <person name="Hibbett D."/>
            <person name="Nagy L.G."/>
            <person name="Martin F.M."/>
        </authorList>
    </citation>
    <scope>NUCLEOTIDE SEQUENCE</scope>
    <source>
        <strain evidence="2">BED1</strain>
    </source>
</reference>
<protein>
    <submittedName>
        <fullName evidence="2">Uncharacterized protein</fullName>
    </submittedName>
</protein>
<feature type="compositionally biased region" description="Acidic residues" evidence="1">
    <location>
        <begin position="189"/>
        <end position="199"/>
    </location>
</feature>
<dbReference type="AlphaFoldDB" id="A0AAD4BY49"/>
<name>A0AAD4BY49_BOLED</name>
<accession>A0AAD4BY49</accession>
<sequence length="288" mass="32893">MPSEWTMGEQKAFLQQELIAFKQIGSRAYMKNWPTLYSRFFQQWPERASALPSVSADVPLTEDQKKVLADAVSQRQKQIRWWMHWHNGAGDNRAANNKTTKIVDGLLETKTRIKKPWEIYASKYYVSRVQPQVEAGTPIVDIAKKIREIFENETLEIQDEIHQLSEAQKEDTKKRKESRKVSKELADHDSDEADDEEGVETDPFIRRRNIQQCGAVLQRILRHLGNQTGLKFTVLMGGLDPLDPDGGKFVASIHTGKTSDGDDFADAYPKFESEVVEAFGEFLDHVLG</sequence>
<feature type="compositionally biased region" description="Basic and acidic residues" evidence="1">
    <location>
        <begin position="162"/>
        <end position="188"/>
    </location>
</feature>
<organism evidence="2 3">
    <name type="scientific">Boletus edulis BED1</name>
    <dbReference type="NCBI Taxonomy" id="1328754"/>
    <lineage>
        <taxon>Eukaryota</taxon>
        <taxon>Fungi</taxon>
        <taxon>Dikarya</taxon>
        <taxon>Basidiomycota</taxon>
        <taxon>Agaricomycotina</taxon>
        <taxon>Agaricomycetes</taxon>
        <taxon>Agaricomycetidae</taxon>
        <taxon>Boletales</taxon>
        <taxon>Boletineae</taxon>
        <taxon>Boletaceae</taxon>
        <taxon>Boletoideae</taxon>
        <taxon>Boletus</taxon>
    </lineage>
</organism>
<evidence type="ECO:0000313" key="3">
    <source>
        <dbReference type="Proteomes" id="UP001194468"/>
    </source>
</evidence>
<evidence type="ECO:0000313" key="2">
    <source>
        <dbReference type="EMBL" id="KAF8442230.1"/>
    </source>
</evidence>
<dbReference type="Proteomes" id="UP001194468">
    <property type="component" value="Unassembled WGS sequence"/>
</dbReference>
<gene>
    <name evidence="2" type="ORF">L210DRAFT_845306</name>
</gene>
<dbReference type="EMBL" id="WHUW01000009">
    <property type="protein sequence ID" value="KAF8442230.1"/>
    <property type="molecule type" value="Genomic_DNA"/>
</dbReference>
<evidence type="ECO:0000256" key="1">
    <source>
        <dbReference type="SAM" id="MobiDB-lite"/>
    </source>
</evidence>
<proteinExistence type="predicted"/>
<keyword evidence="3" id="KW-1185">Reference proteome</keyword>
<comment type="caution">
    <text evidence="2">The sequence shown here is derived from an EMBL/GenBank/DDBJ whole genome shotgun (WGS) entry which is preliminary data.</text>
</comment>
<reference evidence="2" key="2">
    <citation type="journal article" date="2020" name="Nat. Commun.">
        <title>Large-scale genome sequencing of mycorrhizal fungi provides insights into the early evolution of symbiotic traits.</title>
        <authorList>
            <person name="Miyauchi S."/>
            <person name="Kiss E."/>
            <person name="Kuo A."/>
            <person name="Drula E."/>
            <person name="Kohler A."/>
            <person name="Sanchez-Garcia M."/>
            <person name="Morin E."/>
            <person name="Andreopoulos B."/>
            <person name="Barry K.W."/>
            <person name="Bonito G."/>
            <person name="Buee M."/>
            <person name="Carver A."/>
            <person name="Chen C."/>
            <person name="Cichocki N."/>
            <person name="Clum A."/>
            <person name="Culley D."/>
            <person name="Crous P.W."/>
            <person name="Fauchery L."/>
            <person name="Girlanda M."/>
            <person name="Hayes R.D."/>
            <person name="Keri Z."/>
            <person name="LaButti K."/>
            <person name="Lipzen A."/>
            <person name="Lombard V."/>
            <person name="Magnuson J."/>
            <person name="Maillard F."/>
            <person name="Murat C."/>
            <person name="Nolan M."/>
            <person name="Ohm R.A."/>
            <person name="Pangilinan J."/>
            <person name="Pereira M.F."/>
            <person name="Perotto S."/>
            <person name="Peter M."/>
            <person name="Pfister S."/>
            <person name="Riley R."/>
            <person name="Sitrit Y."/>
            <person name="Stielow J.B."/>
            <person name="Szollosi G."/>
            <person name="Zifcakova L."/>
            <person name="Stursova M."/>
            <person name="Spatafora J.W."/>
            <person name="Tedersoo L."/>
            <person name="Vaario L.M."/>
            <person name="Yamada A."/>
            <person name="Yan M."/>
            <person name="Wang P."/>
            <person name="Xu J."/>
            <person name="Bruns T."/>
            <person name="Baldrian P."/>
            <person name="Vilgalys R."/>
            <person name="Dunand C."/>
            <person name="Henrissat B."/>
            <person name="Grigoriev I.V."/>
            <person name="Hibbett D."/>
            <person name="Nagy L.G."/>
            <person name="Martin F.M."/>
        </authorList>
    </citation>
    <scope>NUCLEOTIDE SEQUENCE</scope>
    <source>
        <strain evidence="2">BED1</strain>
    </source>
</reference>
<feature type="region of interest" description="Disordered" evidence="1">
    <location>
        <begin position="162"/>
        <end position="199"/>
    </location>
</feature>